<evidence type="ECO:0000313" key="1">
    <source>
        <dbReference type="EMBL" id="DAD37192.1"/>
    </source>
</evidence>
<sequence>MLIYVAGKSPLHHLTLVKPKSHNFCERRRNIKTLEASFSLPSSLVSLVEMTLKSC</sequence>
<organism evidence="1 2">
    <name type="scientific">Nelumbo nucifera</name>
    <name type="common">Sacred lotus</name>
    <dbReference type="NCBI Taxonomy" id="4432"/>
    <lineage>
        <taxon>Eukaryota</taxon>
        <taxon>Viridiplantae</taxon>
        <taxon>Streptophyta</taxon>
        <taxon>Embryophyta</taxon>
        <taxon>Tracheophyta</taxon>
        <taxon>Spermatophyta</taxon>
        <taxon>Magnoliopsida</taxon>
        <taxon>Proteales</taxon>
        <taxon>Nelumbonaceae</taxon>
        <taxon>Nelumbo</taxon>
    </lineage>
</organism>
<dbReference type="EMBL" id="DUZY01000004">
    <property type="protein sequence ID" value="DAD37192.1"/>
    <property type="molecule type" value="Genomic_DNA"/>
</dbReference>
<proteinExistence type="predicted"/>
<protein>
    <submittedName>
        <fullName evidence="1">Uncharacterized protein</fullName>
    </submittedName>
</protein>
<name>A0A822YWX4_NELNU</name>
<dbReference type="AlphaFoldDB" id="A0A822YWX4"/>
<dbReference type="Proteomes" id="UP000607653">
    <property type="component" value="Unassembled WGS sequence"/>
</dbReference>
<comment type="caution">
    <text evidence="1">The sequence shown here is derived from an EMBL/GenBank/DDBJ whole genome shotgun (WGS) entry which is preliminary data.</text>
</comment>
<keyword evidence="2" id="KW-1185">Reference proteome</keyword>
<evidence type="ECO:0000313" key="2">
    <source>
        <dbReference type="Proteomes" id="UP000607653"/>
    </source>
</evidence>
<gene>
    <name evidence="1" type="ORF">HUJ06_007833</name>
</gene>
<reference evidence="1 2" key="1">
    <citation type="journal article" date="2020" name="Mol. Biol. Evol.">
        <title>Distinct Expression and Methylation Patterns for Genes with Different Fates following a Single Whole-Genome Duplication in Flowering Plants.</title>
        <authorList>
            <person name="Shi T."/>
            <person name="Rahmani R.S."/>
            <person name="Gugger P.F."/>
            <person name="Wang M."/>
            <person name="Li H."/>
            <person name="Zhang Y."/>
            <person name="Li Z."/>
            <person name="Wang Q."/>
            <person name="Van de Peer Y."/>
            <person name="Marchal K."/>
            <person name="Chen J."/>
        </authorList>
    </citation>
    <scope>NUCLEOTIDE SEQUENCE [LARGE SCALE GENOMIC DNA]</scope>
    <source>
        <tissue evidence="1">Leaf</tissue>
    </source>
</reference>
<accession>A0A822YWX4</accession>